<dbReference type="Gene3D" id="1.10.30.10">
    <property type="entry name" value="High mobility group box domain"/>
    <property type="match status" value="1"/>
</dbReference>
<accession>A0A6C0AFP0</accession>
<dbReference type="EMBL" id="MN740601">
    <property type="protein sequence ID" value="QHS78607.1"/>
    <property type="molecule type" value="Genomic_DNA"/>
</dbReference>
<organism evidence="1">
    <name type="scientific">viral metagenome</name>
    <dbReference type="NCBI Taxonomy" id="1070528"/>
    <lineage>
        <taxon>unclassified sequences</taxon>
        <taxon>metagenomes</taxon>
        <taxon>organismal metagenomes</taxon>
    </lineage>
</organism>
<name>A0A6C0AFP0_9ZZZZ</name>
<dbReference type="InterPro" id="IPR036910">
    <property type="entry name" value="HMG_box_dom_sf"/>
</dbReference>
<sequence>MAAIQTENNIPARIINDRKYILSHIAMDMEAMSPEDFYSHMKTNIHNYQQIPVFKNSKTKLISLQSISGWGVYVNDEIARFHKNAGNKDSKLDFKTLISIRKDASKKWSSMPKEQEEIYKQKALKMNEDYLVDWRKKYNEKKYDKFQICDELKNIENIKSMKRKQLLHYMGCIGKGNDVNKNIKNSKMVEHLSTYLTTKFD</sequence>
<evidence type="ECO:0000313" key="1">
    <source>
        <dbReference type="EMBL" id="QHS78607.1"/>
    </source>
</evidence>
<protein>
    <recommendedName>
        <fullName evidence="2">HMG box domain-containing protein</fullName>
    </recommendedName>
</protein>
<proteinExistence type="predicted"/>
<dbReference type="SUPFAM" id="SSF47095">
    <property type="entry name" value="HMG-box"/>
    <property type="match status" value="1"/>
</dbReference>
<dbReference type="AlphaFoldDB" id="A0A6C0AFP0"/>
<reference evidence="1" key="1">
    <citation type="journal article" date="2020" name="Nature">
        <title>Giant virus diversity and host interactions through global metagenomics.</title>
        <authorList>
            <person name="Schulz F."/>
            <person name="Roux S."/>
            <person name="Paez-Espino D."/>
            <person name="Jungbluth S."/>
            <person name="Walsh D.A."/>
            <person name="Denef V.J."/>
            <person name="McMahon K.D."/>
            <person name="Konstantinidis K.T."/>
            <person name="Eloe-Fadrosh E.A."/>
            <person name="Kyrpides N.C."/>
            <person name="Woyke T."/>
        </authorList>
    </citation>
    <scope>NUCLEOTIDE SEQUENCE</scope>
    <source>
        <strain evidence="1">GVMAG-S-1024976-23</strain>
    </source>
</reference>
<evidence type="ECO:0008006" key="2">
    <source>
        <dbReference type="Google" id="ProtNLM"/>
    </source>
</evidence>